<feature type="domain" description="Alpha-carbonic anhydrase" evidence="1">
    <location>
        <begin position="1"/>
        <end position="209"/>
    </location>
</feature>
<keyword evidence="3" id="KW-1185">Reference proteome</keyword>
<dbReference type="GO" id="GO:0008270">
    <property type="term" value="F:zinc ion binding"/>
    <property type="evidence" value="ECO:0007669"/>
    <property type="project" value="InterPro"/>
</dbReference>
<dbReference type="InterPro" id="IPR001148">
    <property type="entry name" value="CA_dom"/>
</dbReference>
<dbReference type="AlphaFoldDB" id="A0A387ANQ0"/>
<dbReference type="GO" id="GO:0006730">
    <property type="term" value="P:one-carbon metabolic process"/>
    <property type="evidence" value="ECO:0007669"/>
    <property type="project" value="TreeGrafter"/>
</dbReference>
<dbReference type="OrthoDB" id="5327615at2"/>
<evidence type="ECO:0000313" key="2">
    <source>
        <dbReference type="EMBL" id="AYF92312.1"/>
    </source>
</evidence>
<organism evidence="2 3">
    <name type="scientific">Apilactobacillus bombintestini</name>
    <dbReference type="NCBI Taxonomy" id="2419772"/>
    <lineage>
        <taxon>Bacteria</taxon>
        <taxon>Bacillati</taxon>
        <taxon>Bacillota</taxon>
        <taxon>Bacilli</taxon>
        <taxon>Lactobacillales</taxon>
        <taxon>Lactobacillaceae</taxon>
        <taxon>Apilactobacillus</taxon>
    </lineage>
</organism>
<protein>
    <submittedName>
        <fullName evidence="2">Carbonic anhydrase family protein</fullName>
    </submittedName>
</protein>
<dbReference type="InterPro" id="IPR036398">
    <property type="entry name" value="CA_dom_sf"/>
</dbReference>
<sequence>MLDYNNQDSWYDDKHLNQSPVDLVANDEHVQDFLPIYADKFYQLTQEINDETTIRLTGFGNATIFNREFEFQQIHFHAPAEHTINGKQLPFEIHLVHQNKIGQTVVVAILPKLGNSNPTLQAIINNFNADEPQSVSIKLENWIARLSSGFHYQGSLTTPPLTEGVEWVVIDDSSLTVSQNQIDWFIHQFGKNNRDTQALNGRQIEHYSK</sequence>
<dbReference type="SMART" id="SM01057">
    <property type="entry name" value="Carb_anhydrase"/>
    <property type="match status" value="1"/>
</dbReference>
<reference evidence="2 3" key="1">
    <citation type="submission" date="2018-09" db="EMBL/GenBank/DDBJ databases">
        <title>Genome sequencing of strain BHWM-4.</title>
        <authorList>
            <person name="Heo J."/>
            <person name="Kim S.-J."/>
            <person name="Kwon S.-W."/>
        </authorList>
    </citation>
    <scope>NUCLEOTIDE SEQUENCE [LARGE SCALE GENOMIC DNA]</scope>
    <source>
        <strain evidence="2 3">BHWM-4</strain>
    </source>
</reference>
<accession>A0A387ANQ0</accession>
<evidence type="ECO:0000259" key="1">
    <source>
        <dbReference type="PROSITE" id="PS51144"/>
    </source>
</evidence>
<dbReference type="InterPro" id="IPR023561">
    <property type="entry name" value="Carbonic_anhydrase_a-class"/>
</dbReference>
<name>A0A387ANQ0_9LACO</name>
<dbReference type="PANTHER" id="PTHR18952:SF208">
    <property type="entry name" value="CARBONIC ANHYDRASE XA-RELATED"/>
    <property type="match status" value="1"/>
</dbReference>
<evidence type="ECO:0000313" key="3">
    <source>
        <dbReference type="Proteomes" id="UP000272003"/>
    </source>
</evidence>
<dbReference type="Gene3D" id="3.10.200.10">
    <property type="entry name" value="Alpha carbonic anhydrase"/>
    <property type="match status" value="1"/>
</dbReference>
<dbReference type="InterPro" id="IPR041891">
    <property type="entry name" value="Alpha_CA_prokaryot-like"/>
</dbReference>
<dbReference type="KEGG" id="abom:D7I45_01800"/>
<dbReference type="GO" id="GO:0004089">
    <property type="term" value="F:carbonate dehydratase activity"/>
    <property type="evidence" value="ECO:0007669"/>
    <property type="project" value="InterPro"/>
</dbReference>
<proteinExistence type="predicted"/>
<dbReference type="PANTHER" id="PTHR18952">
    <property type="entry name" value="CARBONIC ANHYDRASE"/>
    <property type="match status" value="1"/>
</dbReference>
<dbReference type="Pfam" id="PF00194">
    <property type="entry name" value="Carb_anhydrase"/>
    <property type="match status" value="1"/>
</dbReference>
<dbReference type="SUPFAM" id="SSF51069">
    <property type="entry name" value="Carbonic anhydrase"/>
    <property type="match status" value="1"/>
</dbReference>
<dbReference type="Proteomes" id="UP000272003">
    <property type="component" value="Chromosome"/>
</dbReference>
<dbReference type="RefSeq" id="WP_120784086.1">
    <property type="nucleotide sequence ID" value="NZ_CP032626.1"/>
</dbReference>
<dbReference type="CDD" id="cd03124">
    <property type="entry name" value="alpha_CA_prokaryotic_like"/>
    <property type="match status" value="1"/>
</dbReference>
<dbReference type="PROSITE" id="PS51144">
    <property type="entry name" value="ALPHA_CA_2"/>
    <property type="match status" value="1"/>
</dbReference>
<gene>
    <name evidence="2" type="ORF">D7I45_01800</name>
</gene>
<dbReference type="EMBL" id="CP032626">
    <property type="protein sequence ID" value="AYF92312.1"/>
    <property type="molecule type" value="Genomic_DNA"/>
</dbReference>